<reference evidence="2" key="1">
    <citation type="submission" date="2014-03" db="EMBL/GenBank/DDBJ databases">
        <authorList>
            <person name="Aksoy S."/>
            <person name="Warren W."/>
            <person name="Wilson R.K."/>
        </authorList>
    </citation>
    <scope>NUCLEOTIDE SEQUENCE [LARGE SCALE GENOMIC DNA]</scope>
    <source>
        <strain evidence="2">IAEA</strain>
    </source>
</reference>
<dbReference type="VEuPathDB" id="VectorBase:GPAI012464"/>
<sequence length="114" mass="13144">MTTDIHSGMQFKIRTLVMCNSITKWKPDIQIKPYLTSLKKIRLILVLRDLINLIVSYCQQFSSVHIAQQSQPHKTHLIAIPHAEKVMLIAILRPEELKNEKAIVCTISISIQKR</sequence>
<evidence type="ECO:0000313" key="1">
    <source>
        <dbReference type="EnsemblMetazoa" id="GPAI012464-PA"/>
    </source>
</evidence>
<dbReference type="AlphaFoldDB" id="A0A1A9ZET9"/>
<dbReference type="Proteomes" id="UP000092445">
    <property type="component" value="Unassembled WGS sequence"/>
</dbReference>
<reference evidence="1" key="2">
    <citation type="submission" date="2020-05" db="UniProtKB">
        <authorList>
            <consortium name="EnsemblMetazoa"/>
        </authorList>
    </citation>
    <scope>IDENTIFICATION</scope>
    <source>
        <strain evidence="1">IAEA</strain>
    </source>
</reference>
<dbReference type="EnsemblMetazoa" id="GPAI012464-RA">
    <property type="protein sequence ID" value="GPAI012464-PA"/>
    <property type="gene ID" value="GPAI012464"/>
</dbReference>
<name>A0A1A9ZET9_GLOPL</name>
<proteinExistence type="predicted"/>
<protein>
    <submittedName>
        <fullName evidence="1">Uncharacterized protein</fullName>
    </submittedName>
</protein>
<evidence type="ECO:0000313" key="2">
    <source>
        <dbReference type="Proteomes" id="UP000092445"/>
    </source>
</evidence>
<accession>A0A1A9ZET9</accession>
<keyword evidence="2" id="KW-1185">Reference proteome</keyword>
<organism evidence="1 2">
    <name type="scientific">Glossina pallidipes</name>
    <name type="common">Tsetse fly</name>
    <dbReference type="NCBI Taxonomy" id="7398"/>
    <lineage>
        <taxon>Eukaryota</taxon>
        <taxon>Metazoa</taxon>
        <taxon>Ecdysozoa</taxon>
        <taxon>Arthropoda</taxon>
        <taxon>Hexapoda</taxon>
        <taxon>Insecta</taxon>
        <taxon>Pterygota</taxon>
        <taxon>Neoptera</taxon>
        <taxon>Endopterygota</taxon>
        <taxon>Diptera</taxon>
        <taxon>Brachycera</taxon>
        <taxon>Muscomorpha</taxon>
        <taxon>Hippoboscoidea</taxon>
        <taxon>Glossinidae</taxon>
        <taxon>Glossina</taxon>
    </lineage>
</organism>